<dbReference type="InterPro" id="IPR032799">
    <property type="entry name" value="TAXi_C"/>
</dbReference>
<dbReference type="Pfam" id="PF14541">
    <property type="entry name" value="TAXi_C"/>
    <property type="match status" value="1"/>
</dbReference>
<dbReference type="PANTHER" id="PTHR47967">
    <property type="entry name" value="OS07G0603500 PROTEIN-RELATED"/>
    <property type="match status" value="1"/>
</dbReference>
<feature type="chain" id="PRO_5044772779" description="Peptidase A1 domain-containing protein" evidence="4">
    <location>
        <begin position="31"/>
        <end position="403"/>
    </location>
</feature>
<dbReference type="GO" id="GO:0006508">
    <property type="term" value="P:proteolysis"/>
    <property type="evidence" value="ECO:0007669"/>
    <property type="project" value="UniProtKB-KW"/>
</dbReference>
<feature type="signal peptide" evidence="4">
    <location>
        <begin position="1"/>
        <end position="30"/>
    </location>
</feature>
<evidence type="ECO:0000256" key="1">
    <source>
        <dbReference type="ARBA" id="ARBA00007447"/>
    </source>
</evidence>
<keyword evidence="2" id="KW-0645">Protease</keyword>
<dbReference type="InterPro" id="IPR033121">
    <property type="entry name" value="PEPTIDASE_A1"/>
</dbReference>
<accession>A0ABC8YSU7</accession>
<dbReference type="SUPFAM" id="SSF50630">
    <property type="entry name" value="Acid proteases"/>
    <property type="match status" value="1"/>
</dbReference>
<evidence type="ECO:0000313" key="6">
    <source>
        <dbReference type="EMBL" id="CAL4946957.1"/>
    </source>
</evidence>
<dbReference type="Proteomes" id="UP001497457">
    <property type="component" value="Chromosome 17b"/>
</dbReference>
<keyword evidence="4" id="KW-0732">Signal</keyword>
<proteinExistence type="inferred from homology"/>
<dbReference type="InterPro" id="IPR021109">
    <property type="entry name" value="Peptidase_aspartic_dom_sf"/>
</dbReference>
<evidence type="ECO:0000256" key="3">
    <source>
        <dbReference type="ARBA" id="ARBA00022801"/>
    </source>
</evidence>
<organism evidence="6 7">
    <name type="scientific">Urochloa decumbens</name>
    <dbReference type="NCBI Taxonomy" id="240449"/>
    <lineage>
        <taxon>Eukaryota</taxon>
        <taxon>Viridiplantae</taxon>
        <taxon>Streptophyta</taxon>
        <taxon>Embryophyta</taxon>
        <taxon>Tracheophyta</taxon>
        <taxon>Spermatophyta</taxon>
        <taxon>Magnoliopsida</taxon>
        <taxon>Liliopsida</taxon>
        <taxon>Poales</taxon>
        <taxon>Poaceae</taxon>
        <taxon>PACMAD clade</taxon>
        <taxon>Panicoideae</taxon>
        <taxon>Panicodae</taxon>
        <taxon>Paniceae</taxon>
        <taxon>Melinidinae</taxon>
        <taxon>Urochloa</taxon>
    </lineage>
</organism>
<dbReference type="Gene3D" id="2.40.70.10">
    <property type="entry name" value="Acid Proteases"/>
    <property type="match status" value="2"/>
</dbReference>
<dbReference type="EMBL" id="OZ075127">
    <property type="protein sequence ID" value="CAL4946957.1"/>
    <property type="molecule type" value="Genomic_DNA"/>
</dbReference>
<evidence type="ECO:0000256" key="4">
    <source>
        <dbReference type="SAM" id="SignalP"/>
    </source>
</evidence>
<keyword evidence="7" id="KW-1185">Reference proteome</keyword>
<dbReference type="InterPro" id="IPR032861">
    <property type="entry name" value="TAXi_N"/>
</dbReference>
<evidence type="ECO:0000259" key="5">
    <source>
        <dbReference type="PROSITE" id="PS51767"/>
    </source>
</evidence>
<dbReference type="Pfam" id="PF14543">
    <property type="entry name" value="TAXi_N"/>
    <property type="match status" value="1"/>
</dbReference>
<comment type="similarity">
    <text evidence="1">Belongs to the peptidase A1 family.</text>
</comment>
<dbReference type="InterPro" id="IPR051708">
    <property type="entry name" value="Plant_Aspart_Prot_A1"/>
</dbReference>
<feature type="domain" description="Peptidase A1" evidence="5">
    <location>
        <begin position="5"/>
        <end position="397"/>
    </location>
</feature>
<protein>
    <recommendedName>
        <fullName evidence="5">Peptidase A1 domain-containing protein</fullName>
    </recommendedName>
</protein>
<sequence>MFSQFSPTLTMSIATLTLTALLSVAAGNSAVPEQVAAPPFGEPSFKGGFSLPIIHRNSLASPLRDPTATAFDLYKEEIQLASSHVQADALASEKMIVPSHFRRGLYLVPLRISGSLDRISSSGRCEFFRAYEDGSVAKGYYLVSDIFHFSLEGNADYHFEPEVVFGCATSEKSQFVREYNTGILSLDTSSLSFLAQVRVDKFSYCVPAPARRDDDDQALSYLRFGSQARISGKRIPFWNDKNKYHVLLKRVTYQHGNRLSQQQPAPIFPEDKEAEGSSVDMLVDSGTLGIWLPESIFYPLQKKIDTDISLSRVLFDDNPNAYCYRGTMKDVEEMSVTLGFVGGAEMELFGDSLFFEFNNSEWICLGFILSNVTTLGIYAQRNTNMGFDLFEKKISIDQTGCSF</sequence>
<dbReference type="AlphaFoldDB" id="A0ABC8YSU7"/>
<dbReference type="GO" id="GO:0008233">
    <property type="term" value="F:peptidase activity"/>
    <property type="evidence" value="ECO:0007669"/>
    <property type="project" value="UniProtKB-KW"/>
</dbReference>
<gene>
    <name evidence="6" type="ORF">URODEC1_LOCUS36446</name>
</gene>
<dbReference type="PANTHER" id="PTHR47967:SF96">
    <property type="entry name" value="OS08G0207800 PROTEIN"/>
    <property type="match status" value="1"/>
</dbReference>
<evidence type="ECO:0000256" key="2">
    <source>
        <dbReference type="ARBA" id="ARBA00022670"/>
    </source>
</evidence>
<name>A0ABC8YSU7_9POAL</name>
<reference evidence="6" key="1">
    <citation type="submission" date="2024-10" db="EMBL/GenBank/DDBJ databases">
        <authorList>
            <person name="Ryan C."/>
        </authorList>
    </citation>
    <scope>NUCLEOTIDE SEQUENCE [LARGE SCALE GENOMIC DNA]</scope>
</reference>
<evidence type="ECO:0000313" key="7">
    <source>
        <dbReference type="Proteomes" id="UP001497457"/>
    </source>
</evidence>
<dbReference type="PROSITE" id="PS51767">
    <property type="entry name" value="PEPTIDASE_A1"/>
    <property type="match status" value="1"/>
</dbReference>
<keyword evidence="3" id="KW-0378">Hydrolase</keyword>